<accession>A0A1B0CUW0</accession>
<evidence type="ECO:0000313" key="3">
    <source>
        <dbReference type="EMBL" id="MBC1170731.1"/>
    </source>
</evidence>
<evidence type="ECO:0000313" key="5">
    <source>
        <dbReference type="Proteomes" id="UP000092461"/>
    </source>
</evidence>
<dbReference type="VEuPathDB" id="VectorBase:LLONM1_002260"/>
<evidence type="ECO:0000256" key="1">
    <source>
        <dbReference type="SAM" id="MobiDB-lite"/>
    </source>
</evidence>
<keyword evidence="5" id="KW-1185">Reference proteome</keyword>
<dbReference type="EMBL" id="AJWK01029696">
    <property type="status" value="NOT_ANNOTATED_CDS"/>
    <property type="molecule type" value="Genomic_DNA"/>
</dbReference>
<reference evidence="3" key="2">
    <citation type="journal article" date="2020" name="BMC">
        <title>Leishmania infection induces a limited differential gene expression in the sand fly midgut.</title>
        <authorList>
            <person name="Coutinho-Abreu I.V."/>
            <person name="Serafim T.D."/>
            <person name="Meneses C."/>
            <person name="Kamhawi S."/>
            <person name="Oliveira F."/>
            <person name="Valenzuela J.G."/>
        </authorList>
    </citation>
    <scope>NUCLEOTIDE SEQUENCE</scope>
    <source>
        <strain evidence="3">Jacobina</strain>
        <tissue evidence="3">Midgut</tissue>
    </source>
</reference>
<evidence type="ECO:0000256" key="2">
    <source>
        <dbReference type="SAM" id="Phobius"/>
    </source>
</evidence>
<evidence type="ECO:0000313" key="4">
    <source>
        <dbReference type="EnsemblMetazoa" id="LLOJ008745-PA"/>
    </source>
</evidence>
<dbReference type="EMBL" id="GITU01002028">
    <property type="protein sequence ID" value="MBC1170731.1"/>
    <property type="molecule type" value="Transcribed_RNA"/>
</dbReference>
<keyword evidence="2" id="KW-0812">Transmembrane</keyword>
<dbReference type="VEuPathDB" id="VectorBase:LLOJ008745"/>
<feature type="compositionally biased region" description="Basic and acidic residues" evidence="1">
    <location>
        <begin position="98"/>
        <end position="115"/>
    </location>
</feature>
<proteinExistence type="predicted"/>
<feature type="transmembrane region" description="Helical" evidence="2">
    <location>
        <begin position="17"/>
        <end position="39"/>
    </location>
</feature>
<protein>
    <submittedName>
        <fullName evidence="3">Putative conserved secreted protein</fullName>
    </submittedName>
</protein>
<reference evidence="4" key="3">
    <citation type="submission" date="2020-05" db="UniProtKB">
        <authorList>
            <consortium name="EnsemblMetazoa"/>
        </authorList>
    </citation>
    <scope>IDENTIFICATION</scope>
    <source>
        <strain evidence="4">Jacobina</strain>
    </source>
</reference>
<dbReference type="InterPro" id="IPR031959">
    <property type="entry name" value="DUF4779"/>
</dbReference>
<feature type="region of interest" description="Disordered" evidence="1">
    <location>
        <begin position="331"/>
        <end position="359"/>
    </location>
</feature>
<keyword evidence="2" id="KW-1133">Transmembrane helix</keyword>
<dbReference type="Pfam" id="PF16009">
    <property type="entry name" value="DUF4779"/>
    <property type="match status" value="1"/>
</dbReference>
<sequence>MWTPVWEVDQLHGGQQVVAMVLLVVLCAVLLSGGAYGGIPYANDFPYVSYGYEGGASGSADASGFVQNQLSDKGNNLKAAQDVSKFYNLENVSNGHNLAHEKQGASTDTLKHTTGEDFETDKKHNRKHVKSGFHNTYHKDESGSNSSYYEDSDDRGGKLVYDKRHGTKGDAHDSQYRENLRDGSLRDKYDDRYGGYDNRGTHDRHHLVAEDQGNRLGHRDKYVRGQAERYEMVDDGYGHRPYAIGIRENYGMLHRPLDDRRPLYDDYGSGGHHQQSLYAAPLRGHHLGTVAGVSSLTRPREDGYFARHRITIYEDPRDMLESNRGSLLDSRRPDFVSGAGGEGGAPFNGPRLDFQPSPLRFRDERRSDLRFRDF</sequence>
<dbReference type="Proteomes" id="UP000092461">
    <property type="component" value="Unassembled WGS sequence"/>
</dbReference>
<dbReference type="AlphaFoldDB" id="A0A1B0CUW0"/>
<feature type="region of interest" description="Disordered" evidence="1">
    <location>
        <begin position="97"/>
        <end position="204"/>
    </location>
</feature>
<dbReference type="EnsemblMetazoa" id="LLOJ008745-RA">
    <property type="protein sequence ID" value="LLOJ008745-PA"/>
    <property type="gene ID" value="LLOJ008745"/>
</dbReference>
<keyword evidence="2" id="KW-0472">Membrane</keyword>
<name>A0A1B0CUW0_LUTLO</name>
<organism evidence="4 5">
    <name type="scientific">Lutzomyia longipalpis</name>
    <name type="common">Sand fly</name>
    <dbReference type="NCBI Taxonomy" id="7200"/>
    <lineage>
        <taxon>Eukaryota</taxon>
        <taxon>Metazoa</taxon>
        <taxon>Ecdysozoa</taxon>
        <taxon>Arthropoda</taxon>
        <taxon>Hexapoda</taxon>
        <taxon>Insecta</taxon>
        <taxon>Pterygota</taxon>
        <taxon>Neoptera</taxon>
        <taxon>Endopterygota</taxon>
        <taxon>Diptera</taxon>
        <taxon>Nematocera</taxon>
        <taxon>Psychodoidea</taxon>
        <taxon>Psychodidae</taxon>
        <taxon>Lutzomyia</taxon>
        <taxon>Lutzomyia</taxon>
    </lineage>
</organism>
<feature type="compositionally biased region" description="Basic and acidic residues" evidence="1">
    <location>
        <begin position="154"/>
        <end position="194"/>
    </location>
</feature>
<reference evidence="5" key="1">
    <citation type="submission" date="2012-05" db="EMBL/GenBank/DDBJ databases">
        <title>Whole Genome Assembly of Lutzomyia longipalpis.</title>
        <authorList>
            <person name="Richards S."/>
            <person name="Qu C."/>
            <person name="Dillon R."/>
            <person name="Worley K."/>
            <person name="Scherer S."/>
            <person name="Batterton M."/>
            <person name="Taylor A."/>
            <person name="Hawes A."/>
            <person name="Hernandez B."/>
            <person name="Kovar C."/>
            <person name="Mandapat C."/>
            <person name="Pham C."/>
            <person name="Qu C."/>
            <person name="Jing C."/>
            <person name="Bess C."/>
            <person name="Bandaranaike D."/>
            <person name="Ngo D."/>
            <person name="Ongeri F."/>
            <person name="Arias F."/>
            <person name="Lara F."/>
            <person name="Weissenberger G."/>
            <person name="Kamau G."/>
            <person name="Han H."/>
            <person name="Shen H."/>
            <person name="Dinh H."/>
            <person name="Khalil I."/>
            <person name="Jones J."/>
            <person name="Shafer J."/>
            <person name="Jayaseelan J."/>
            <person name="Quiroz J."/>
            <person name="Blankenburg K."/>
            <person name="Nguyen L."/>
            <person name="Jackson L."/>
            <person name="Francisco L."/>
            <person name="Tang L.-Y."/>
            <person name="Pu L.-L."/>
            <person name="Perales L."/>
            <person name="Lorensuhewa L."/>
            <person name="Munidasa M."/>
            <person name="Coyle M."/>
            <person name="Taylor M."/>
            <person name="Puazo M."/>
            <person name="Firestine M."/>
            <person name="Scheel M."/>
            <person name="Javaid M."/>
            <person name="Wang M."/>
            <person name="Li M."/>
            <person name="Tabassum N."/>
            <person name="Saada N."/>
            <person name="Osuji N."/>
            <person name="Aqrawi P."/>
            <person name="Fu Q."/>
            <person name="Thornton R."/>
            <person name="Raj R."/>
            <person name="Goodspeed R."/>
            <person name="Mata R."/>
            <person name="Najjar R."/>
            <person name="Gubbala S."/>
            <person name="Lee S."/>
            <person name="Denson S."/>
            <person name="Patil S."/>
            <person name="Macmil S."/>
            <person name="Qi S."/>
            <person name="Matskevitch T."/>
            <person name="Palculict T."/>
            <person name="Mathew T."/>
            <person name="Vee V."/>
            <person name="Velamala V."/>
            <person name="Korchina V."/>
            <person name="Cai W."/>
            <person name="Liu W."/>
            <person name="Dai W."/>
            <person name="Zou X."/>
            <person name="Zhu Y."/>
            <person name="Zhang Y."/>
            <person name="Wu Y.-Q."/>
            <person name="Xin Y."/>
            <person name="Nazarath L."/>
            <person name="Kovar C."/>
            <person name="Han Y."/>
            <person name="Muzny D."/>
            <person name="Gibbs R."/>
        </authorList>
    </citation>
    <scope>NUCLEOTIDE SEQUENCE [LARGE SCALE GENOMIC DNA]</scope>
    <source>
        <strain evidence="5">Jacobina</strain>
    </source>
</reference>